<protein>
    <submittedName>
        <fullName evidence="1">Uncharacterized protein</fullName>
    </submittedName>
</protein>
<gene>
    <name evidence="1" type="ORF">BTO10_00850</name>
</gene>
<dbReference type="AlphaFoldDB" id="A0A2S7VMM2"/>
<evidence type="ECO:0000313" key="2">
    <source>
        <dbReference type="Proteomes" id="UP000238707"/>
    </source>
</evidence>
<organism evidence="1 2">
    <name type="scientific">Vibrio chagasii</name>
    <dbReference type="NCBI Taxonomy" id="170679"/>
    <lineage>
        <taxon>Bacteria</taxon>
        <taxon>Pseudomonadati</taxon>
        <taxon>Pseudomonadota</taxon>
        <taxon>Gammaproteobacteria</taxon>
        <taxon>Vibrionales</taxon>
        <taxon>Vibrionaceae</taxon>
        <taxon>Vibrio</taxon>
    </lineage>
</organism>
<dbReference type="Proteomes" id="UP000238707">
    <property type="component" value="Unassembled WGS sequence"/>
</dbReference>
<dbReference type="RefSeq" id="WP_105023217.1">
    <property type="nucleotide sequence ID" value="NZ_MSCI01000001.1"/>
</dbReference>
<reference evidence="1 2" key="1">
    <citation type="submission" date="2016-12" db="EMBL/GenBank/DDBJ databases">
        <title>Diversity of luminous bacteria.</title>
        <authorList>
            <person name="Yoshizawa S."/>
            <person name="Kogure K."/>
        </authorList>
    </citation>
    <scope>NUCLEOTIDE SEQUENCE [LARGE SCALE GENOMIC DNA]</scope>
    <source>
        <strain evidence="1 2">LC2-408</strain>
    </source>
</reference>
<sequence>MTKLTGAMVIAELRKLVELNELPTKTIVADTHLYRVQPKGKPEAFFFNAPKTKLGRYNDPSFHLKVSYFSLAQIDGIGETFCRGRTQPMSKIRISRTDDINTKDITTSATKVTIDVFDVSAFGAKVGIPADLLTSIDYSLCQAIVQFFSENPQLGINGLAYTSRHHDARKCLALWESSMYKQDDLLKTIGFELLSDYIEKDHLPSYWKYEDMNIEELLSKVFNIDVL</sequence>
<dbReference type="EMBL" id="MSCI01000001">
    <property type="protein sequence ID" value="PQJ63397.1"/>
    <property type="molecule type" value="Genomic_DNA"/>
</dbReference>
<proteinExistence type="predicted"/>
<evidence type="ECO:0000313" key="1">
    <source>
        <dbReference type="EMBL" id="PQJ63397.1"/>
    </source>
</evidence>
<name>A0A2S7VMM2_9VIBR</name>
<accession>A0A2S7VMM2</accession>
<comment type="caution">
    <text evidence="1">The sequence shown here is derived from an EMBL/GenBank/DDBJ whole genome shotgun (WGS) entry which is preliminary data.</text>
</comment>
<keyword evidence="2" id="KW-1185">Reference proteome</keyword>